<gene>
    <name evidence="1" type="ORF">II3_01098</name>
</gene>
<sequence length="298" mass="33082">MSGMILGQHPLLKKVFLDHRFKDLTEKRFIADTLFMKTTADALAIKYFQDADADASGRYAYEEVPEVGEGSSYKRVGLSEQAKLAMIRKYGLEMAFSYEMQRFGSTGQFERGFRKLSNSVVNMVNSLGYDRIENAIGKLGRTKSGVATPGPTLDAYWNNATLGADQMINDIVDAQTEGIKAGYEYDTMVISPKTHALLVKNKQIRDALKVNNTDIALLKGYIGTLLGMDILVDINFGDDKALFVQRGAIGDIADADGGLRSMTYNQDEDETTILRVSRFVECYITDPKGIYLLQNIEG</sequence>
<proteinExistence type="predicted"/>
<dbReference type="AlphaFoldDB" id="J8FR70"/>
<dbReference type="Proteomes" id="UP000006997">
    <property type="component" value="Unassembled WGS sequence"/>
</dbReference>
<evidence type="ECO:0000313" key="1">
    <source>
        <dbReference type="EMBL" id="EJR03181.1"/>
    </source>
</evidence>
<comment type="caution">
    <text evidence="1">The sequence shown here is derived from an EMBL/GenBank/DDBJ whole genome shotgun (WGS) entry which is preliminary data.</text>
</comment>
<dbReference type="HOGENOM" id="CLU_926383_0_0_9"/>
<dbReference type="RefSeq" id="WP_002158808.1">
    <property type="nucleotide sequence ID" value="NZ_JH792113.1"/>
</dbReference>
<organism evidence="1 2">
    <name type="scientific">Bacillus cereus MC67</name>
    <dbReference type="NCBI Taxonomy" id="1053219"/>
    <lineage>
        <taxon>Bacteria</taxon>
        <taxon>Bacillati</taxon>
        <taxon>Bacillota</taxon>
        <taxon>Bacilli</taxon>
        <taxon>Bacillales</taxon>
        <taxon>Bacillaceae</taxon>
        <taxon>Bacillus</taxon>
        <taxon>Bacillus cereus group</taxon>
    </lineage>
</organism>
<dbReference type="Gene3D" id="3.90.1690.10">
    <property type="entry name" value="phage-related protein like domain"/>
    <property type="match status" value="1"/>
</dbReference>
<dbReference type="EMBL" id="AHEN01000008">
    <property type="protein sequence ID" value="EJR03181.1"/>
    <property type="molecule type" value="Genomic_DNA"/>
</dbReference>
<dbReference type="InterPro" id="IPR053738">
    <property type="entry name" value="Lambda_capsid_assembly"/>
</dbReference>
<protein>
    <recommendedName>
        <fullName evidence="3">HK97 family phage major capsid protein</fullName>
    </recommendedName>
</protein>
<evidence type="ECO:0000313" key="2">
    <source>
        <dbReference type="Proteomes" id="UP000006997"/>
    </source>
</evidence>
<evidence type="ECO:0008006" key="3">
    <source>
        <dbReference type="Google" id="ProtNLM"/>
    </source>
</evidence>
<name>J8FR70_BACCE</name>
<accession>J8FR70</accession>
<reference evidence="1 2" key="1">
    <citation type="submission" date="2012-04" db="EMBL/GenBank/DDBJ databases">
        <title>The Genome Sequence of Bacillus cereus MC67.</title>
        <authorList>
            <consortium name="The Broad Institute Genome Sequencing Platform"/>
            <consortium name="The Broad Institute Genome Sequencing Center for Infectious Disease"/>
            <person name="Feldgarden M."/>
            <person name="Van der Auwera G.A."/>
            <person name="Mahillon J."/>
            <person name="Duprez V."/>
            <person name="Timmery S."/>
            <person name="Mattelet C."/>
            <person name="Dierick K."/>
            <person name="Sun M."/>
            <person name="Yu Z."/>
            <person name="Zhu L."/>
            <person name="Hu X."/>
            <person name="Shank E.B."/>
            <person name="Swiecicka I."/>
            <person name="Hansen B.M."/>
            <person name="Andrup L."/>
            <person name="Young S.K."/>
            <person name="Zeng Q."/>
            <person name="Gargeya S."/>
            <person name="Fitzgerald M."/>
            <person name="Haas B."/>
            <person name="Abouelleil A."/>
            <person name="Alvarado L."/>
            <person name="Arachchi H.M."/>
            <person name="Berlin A."/>
            <person name="Chapman S.B."/>
            <person name="Goldberg J."/>
            <person name="Griggs A."/>
            <person name="Gujja S."/>
            <person name="Hansen M."/>
            <person name="Howarth C."/>
            <person name="Imamovic A."/>
            <person name="Larimer J."/>
            <person name="McCowen C."/>
            <person name="Montmayeur A."/>
            <person name="Murphy C."/>
            <person name="Neiman D."/>
            <person name="Pearson M."/>
            <person name="Priest M."/>
            <person name="Roberts A."/>
            <person name="Saif S."/>
            <person name="Shea T."/>
            <person name="Sisk P."/>
            <person name="Sykes S."/>
            <person name="Wortman J."/>
            <person name="Nusbaum C."/>
            <person name="Birren B."/>
        </authorList>
    </citation>
    <scope>NUCLEOTIDE SEQUENCE [LARGE SCALE GENOMIC DNA]</scope>
    <source>
        <strain evidence="1 2">MC67</strain>
    </source>
</reference>
<dbReference type="PATRIC" id="fig|1053219.3.peg.1117"/>
<dbReference type="Pfam" id="PF25209">
    <property type="entry name" value="Phage_capsid_4"/>
    <property type="match status" value="1"/>
</dbReference>
<dbReference type="SUPFAM" id="SSF56563">
    <property type="entry name" value="Major capsid protein gp5"/>
    <property type="match status" value="1"/>
</dbReference>